<evidence type="ECO:0000313" key="2">
    <source>
        <dbReference type="EMBL" id="OAZ74343.1"/>
    </source>
</evidence>
<accession>A0A1A0DGD5</accession>
<evidence type="ECO:0000313" key="3">
    <source>
        <dbReference type="Proteomes" id="UP000093796"/>
    </source>
</evidence>
<dbReference type="PATRIC" id="fig|438.15.peg.736"/>
<proteinExistence type="predicted"/>
<dbReference type="OrthoDB" id="6917259at2"/>
<dbReference type="GeneID" id="84441870"/>
<protein>
    <recommendedName>
        <fullName evidence="1">TniQ domain-containing protein</fullName>
    </recommendedName>
</protein>
<organism evidence="2 3">
    <name type="scientific">Acetobacter pasteurianus</name>
    <name type="common">Acetobacter turbidans</name>
    <dbReference type="NCBI Taxonomy" id="438"/>
    <lineage>
        <taxon>Bacteria</taxon>
        <taxon>Pseudomonadati</taxon>
        <taxon>Pseudomonadota</taxon>
        <taxon>Alphaproteobacteria</taxon>
        <taxon>Acetobacterales</taxon>
        <taxon>Acetobacteraceae</taxon>
        <taxon>Acetobacter</taxon>
    </lineage>
</organism>
<dbReference type="RefSeq" id="WP_006117296.1">
    <property type="nucleotide sequence ID" value="NZ_CP039847.2"/>
</dbReference>
<sequence>MGKEGAPSSLPLVPFPHRAEAFSSWLSRLAARYDLRADHLARHAGYPLRGAGELDCYLLPQADRNLAVMTGLSRRSIRAMRCGMPQRRLWVRDHHVWCRECVRDALLEGDEPWERRSWRTGATVTCDRHRQLLEEVCPQCGKTGAGCLFVSEKGRLRALCAVRGGKINLWGKPSAVQLPWGLAVNRTTLRCLNALTTDLNRSLVGQPLRTQWRGVSSDRPLTTIVEELTLIILITINYLPRPQPPLYWMQEQSDWKAAFHYTPAMLPVALAAGILMLASILLSDEQFFEELVFWDPLESQIPNEPLTADNYVVWLHPKVRTWGRQIVTAPFGL</sequence>
<dbReference type="AlphaFoldDB" id="A0A1A0DGD5"/>
<feature type="domain" description="TniQ" evidence="1">
    <location>
        <begin position="11"/>
        <end position="133"/>
    </location>
</feature>
<reference evidence="2 3" key="1">
    <citation type="submission" date="2016-05" db="EMBL/GenBank/DDBJ databases">
        <title>Genome sequencing of Acetobacter pasteurianus strain SRCM100623.</title>
        <authorList>
            <person name="Song Y.R."/>
        </authorList>
    </citation>
    <scope>NUCLEOTIDE SEQUENCE [LARGE SCALE GENOMIC DNA]</scope>
    <source>
        <strain evidence="2 3">SRCM100623</strain>
    </source>
</reference>
<dbReference type="EMBL" id="LYUD01000064">
    <property type="protein sequence ID" value="OAZ74343.1"/>
    <property type="molecule type" value="Genomic_DNA"/>
</dbReference>
<name>A0A1A0DGD5_ACEPA</name>
<comment type="caution">
    <text evidence="2">The sequence shown here is derived from an EMBL/GenBank/DDBJ whole genome shotgun (WGS) entry which is preliminary data.</text>
</comment>
<dbReference type="Pfam" id="PF06527">
    <property type="entry name" value="TniQ"/>
    <property type="match status" value="1"/>
</dbReference>
<dbReference type="Proteomes" id="UP000093796">
    <property type="component" value="Unassembled WGS sequence"/>
</dbReference>
<evidence type="ECO:0000259" key="1">
    <source>
        <dbReference type="Pfam" id="PF06527"/>
    </source>
</evidence>
<gene>
    <name evidence="2" type="ORF">SRCM100623_00640</name>
</gene>
<dbReference type="InterPro" id="IPR009492">
    <property type="entry name" value="TniQ"/>
</dbReference>